<evidence type="ECO:0000313" key="1">
    <source>
        <dbReference type="EMBL" id="ACR12250.1"/>
    </source>
</evidence>
<proteinExistence type="predicted"/>
<dbReference type="HOGENOM" id="CLU_489092_0_0_6"/>
<keyword evidence="2" id="KW-1185">Reference proteome</keyword>
<reference evidence="1 2" key="1">
    <citation type="journal article" date="2009" name="PLoS ONE">
        <title>The complete genome of Teredinibacter turnerae T7901: an intracellular endosymbiont of marine wood-boring bivalves (shipworms).</title>
        <authorList>
            <person name="Yang J.C."/>
            <person name="Madupu R."/>
            <person name="Durkin A.S."/>
            <person name="Ekborg N.A."/>
            <person name="Pedamallu C.S."/>
            <person name="Hostetler J.B."/>
            <person name="Radune D."/>
            <person name="Toms B.S."/>
            <person name="Henrissat B."/>
            <person name="Coutinho P.M."/>
            <person name="Schwarz S."/>
            <person name="Field L."/>
            <person name="Trindade-Silva A.E."/>
            <person name="Soares C.A.G."/>
            <person name="Elshahawi S."/>
            <person name="Hanora A."/>
            <person name="Schmidt E.W."/>
            <person name="Haygood M.G."/>
            <person name="Posfai J."/>
            <person name="Benner J."/>
            <person name="Madinger C."/>
            <person name="Nove J."/>
            <person name="Anton B."/>
            <person name="Chaudhary K."/>
            <person name="Foster J."/>
            <person name="Holman A."/>
            <person name="Kumar S."/>
            <person name="Lessard P.A."/>
            <person name="Luyten Y.A."/>
            <person name="Slatko B."/>
            <person name="Wood N."/>
            <person name="Wu B."/>
            <person name="Teplitski M."/>
            <person name="Mougous J.D."/>
            <person name="Ward N."/>
            <person name="Eisen J.A."/>
            <person name="Badger J.H."/>
            <person name="Distel D.L."/>
        </authorList>
    </citation>
    <scope>NUCLEOTIDE SEQUENCE [LARGE SCALE GENOMIC DNA]</scope>
    <source>
        <strain evidence="2">ATCC 39867 / T7901</strain>
    </source>
</reference>
<keyword evidence="1" id="KW-0449">Lipoprotein</keyword>
<dbReference type="Proteomes" id="UP000009080">
    <property type="component" value="Chromosome"/>
</dbReference>
<dbReference type="KEGG" id="ttu:TERTU_2945"/>
<dbReference type="EMBL" id="CP001614">
    <property type="protein sequence ID" value="ACR12250.1"/>
    <property type="molecule type" value="Genomic_DNA"/>
</dbReference>
<sequence>MFSKKLIFSAFAVAASLTGCGGTGQDEGRSYNIEAELSGRVVDGHVVRTTVFVDTNNNGTRDAWEPKAFTDNQGYFSYNPKTDTNYCADTATASQEEFCLVLRTDATPVVVRVDSGYDLSTGEPFVGQMARKVEVNSTGRTEMLISPLTTLVTLLDNSEDRARLLTVLGLEESDLDVDYLDEENVDPELMNIALKVHKIVTLLADRLTDTYQSIGDELGTPNDASQEVYRSMGQSLLVSDSTASNFLGISDNLNRVVQGAEDGIRAIYDRRELTQPIPDDTLDSTRISDVAAMLPSAVDRIIPPQPNSITGEQARGSARLLESIIIKALRDDNGSDTSITNAFDFLMNASSELVDALRDALSSDSAYVSGLVANDFTGDDFDESGDFEDAVTLPQGAMPFNAIAGKKVRLSDTDLGSAPNNLKDIEVIFYFEGSGDQVEGELVACAKYIDGANSSGTLGEGNTRGTLINGFWSMLGASESGESYSILTTITFLGATYQAIIKPAGYLTVDGEPRFALRFDFEGEIRDWVTENGLETFLELPRSDDECVARLPSRVGI</sequence>
<protein>
    <submittedName>
        <fullName evidence="1">Lipoprotein</fullName>
    </submittedName>
</protein>
<dbReference type="AlphaFoldDB" id="C5BNF4"/>
<accession>C5BNF4</accession>
<dbReference type="STRING" id="377629.TERTU_2945"/>
<evidence type="ECO:0000313" key="2">
    <source>
        <dbReference type="Proteomes" id="UP000009080"/>
    </source>
</evidence>
<gene>
    <name evidence="1" type="ordered locus">TERTU_2945</name>
</gene>
<dbReference type="RefSeq" id="WP_015818362.1">
    <property type="nucleotide sequence ID" value="NC_012997.1"/>
</dbReference>
<dbReference type="eggNOG" id="ENOG503377M">
    <property type="taxonomic scope" value="Bacteria"/>
</dbReference>
<dbReference type="OrthoDB" id="5697523at2"/>
<organism evidence="1 2">
    <name type="scientific">Teredinibacter turnerae (strain ATCC 39867 / T7901)</name>
    <dbReference type="NCBI Taxonomy" id="377629"/>
    <lineage>
        <taxon>Bacteria</taxon>
        <taxon>Pseudomonadati</taxon>
        <taxon>Pseudomonadota</taxon>
        <taxon>Gammaproteobacteria</taxon>
        <taxon>Cellvibrionales</taxon>
        <taxon>Cellvibrionaceae</taxon>
        <taxon>Teredinibacter</taxon>
    </lineage>
</organism>
<name>C5BNF4_TERTT</name>
<dbReference type="PROSITE" id="PS51257">
    <property type="entry name" value="PROKAR_LIPOPROTEIN"/>
    <property type="match status" value="1"/>
</dbReference>